<evidence type="ECO:0000259" key="1">
    <source>
        <dbReference type="Pfam" id="PF13860"/>
    </source>
</evidence>
<dbReference type="Gene3D" id="2.60.40.4070">
    <property type="match status" value="1"/>
</dbReference>
<feature type="domain" description="FlgD/Vpr Ig-like" evidence="1">
    <location>
        <begin position="222"/>
        <end position="285"/>
    </location>
</feature>
<proteinExistence type="predicted"/>
<dbReference type="Pfam" id="PF13860">
    <property type="entry name" value="FlgD_ig"/>
    <property type="match status" value="1"/>
</dbReference>
<dbReference type="InterPro" id="IPR025965">
    <property type="entry name" value="FlgD/Vpr_Ig-like"/>
</dbReference>
<dbReference type="NCBIfam" id="TIGR04183">
    <property type="entry name" value="Por_Secre_tail"/>
    <property type="match status" value="1"/>
</dbReference>
<feature type="non-terminal residue" evidence="2">
    <location>
        <position position="1"/>
    </location>
</feature>
<gene>
    <name evidence="2" type="ORF">KC729_11795</name>
</gene>
<dbReference type="InterPro" id="IPR026444">
    <property type="entry name" value="Secre_tail"/>
</dbReference>
<accession>A0A956LZC1</accession>
<sequence>VYVDESDELIVTPNTPARPLAGIVADGRPVPVPPVGAGLGSRSTTPTVAWSIGIRARCQDALDCDNLAAVRAEASVGSDRFDLPEPPPIGEFVSVFFPHPEWGRRATRFCTDVRAPIEGAEWIEWTLAVESNVADRIALSFDLTELDPDQSAQVMDQLNGVAWDLRTDASFELGPIGTEPRELSLFVGAPAGVQNALDDARAGLAWSHGTAVYPNPFSSATTVFYELPRPLAVTLEIFGIDGRRVRLLREGRFETAGRHAVVWDGLEDAGAPVAQGTYFYRLTGKADGAQPFRVSGRLTRIE</sequence>
<evidence type="ECO:0000313" key="2">
    <source>
        <dbReference type="EMBL" id="MCA9728359.1"/>
    </source>
</evidence>
<protein>
    <submittedName>
        <fullName evidence="2">T9SS type A sorting domain-containing protein</fullName>
    </submittedName>
</protein>
<dbReference type="EMBL" id="JAGQHR010000362">
    <property type="protein sequence ID" value="MCA9728359.1"/>
    <property type="molecule type" value="Genomic_DNA"/>
</dbReference>
<reference evidence="2" key="1">
    <citation type="submission" date="2020-04" db="EMBL/GenBank/DDBJ databases">
        <authorList>
            <person name="Zhang T."/>
        </authorList>
    </citation>
    <scope>NUCLEOTIDE SEQUENCE</scope>
    <source>
        <strain evidence="2">HKST-UBA01</strain>
    </source>
</reference>
<organism evidence="2 3">
    <name type="scientific">Eiseniibacteriota bacterium</name>
    <dbReference type="NCBI Taxonomy" id="2212470"/>
    <lineage>
        <taxon>Bacteria</taxon>
        <taxon>Candidatus Eiseniibacteriota</taxon>
    </lineage>
</organism>
<dbReference type="Proteomes" id="UP000697710">
    <property type="component" value="Unassembled WGS sequence"/>
</dbReference>
<reference evidence="2" key="2">
    <citation type="journal article" date="2021" name="Microbiome">
        <title>Successional dynamics and alternative stable states in a saline activated sludge microbial community over 9 years.</title>
        <authorList>
            <person name="Wang Y."/>
            <person name="Ye J."/>
            <person name="Ju F."/>
            <person name="Liu L."/>
            <person name="Boyd J.A."/>
            <person name="Deng Y."/>
            <person name="Parks D.H."/>
            <person name="Jiang X."/>
            <person name="Yin X."/>
            <person name="Woodcroft B.J."/>
            <person name="Tyson G.W."/>
            <person name="Hugenholtz P."/>
            <person name="Polz M.F."/>
            <person name="Zhang T."/>
        </authorList>
    </citation>
    <scope>NUCLEOTIDE SEQUENCE</scope>
    <source>
        <strain evidence="2">HKST-UBA01</strain>
    </source>
</reference>
<evidence type="ECO:0000313" key="3">
    <source>
        <dbReference type="Proteomes" id="UP000697710"/>
    </source>
</evidence>
<dbReference type="AlphaFoldDB" id="A0A956LZC1"/>
<comment type="caution">
    <text evidence="2">The sequence shown here is derived from an EMBL/GenBank/DDBJ whole genome shotgun (WGS) entry which is preliminary data.</text>
</comment>
<name>A0A956LZC1_UNCEI</name>